<accession>A0ABX7XBF7</accession>
<dbReference type="InterPro" id="IPR007372">
    <property type="entry name" value="Lipid/polyisoprenoid-bd_YceI"/>
</dbReference>
<dbReference type="Proteomes" id="UP000672011">
    <property type="component" value="Chromosome"/>
</dbReference>
<dbReference type="SMART" id="SM00867">
    <property type="entry name" value="YceI"/>
    <property type="match status" value="1"/>
</dbReference>
<dbReference type="RefSeq" id="WP_230475865.1">
    <property type="nucleotide sequence ID" value="NZ_CP072842.1"/>
</dbReference>
<evidence type="ECO:0000313" key="2">
    <source>
        <dbReference type="EMBL" id="QTV05236.1"/>
    </source>
</evidence>
<keyword evidence="3" id="KW-1185">Reference proteome</keyword>
<dbReference type="Gene3D" id="2.40.128.110">
    <property type="entry name" value="Lipid/polyisoprenoid-binding, YceI-like"/>
    <property type="match status" value="1"/>
</dbReference>
<protein>
    <submittedName>
        <fullName evidence="2">YceI family protein</fullName>
    </submittedName>
</protein>
<evidence type="ECO:0000259" key="1">
    <source>
        <dbReference type="SMART" id="SM00867"/>
    </source>
</evidence>
<name>A0ABX7XBF7_9FLAO</name>
<sequence>MKKLFGVLCAVGVSASILSFNHNEIADFEGTNAPDLVKSHVEWKGTKFDQAQNKDKWHNGKVELKDAKVKMKNNSPEAVSVTVDLSKMTNYDLPDAMQGRLVSHLQSADFFDISVFPDATFTSTKITKLTNDKFQFNMEGNIKVKGVSQAINVKGHIVNVDGKQMLESESFQLNGEEFGFIKPGGGYKNVDLRVQLYLD</sequence>
<dbReference type="PANTHER" id="PTHR34406">
    <property type="entry name" value="PROTEIN YCEI"/>
    <property type="match status" value="1"/>
</dbReference>
<feature type="domain" description="Lipid/polyisoprenoid-binding YceI-like" evidence="1">
    <location>
        <begin position="42"/>
        <end position="199"/>
    </location>
</feature>
<organism evidence="2 3">
    <name type="scientific">Faecalibacter bovis</name>
    <dbReference type="NCBI Taxonomy" id="2898187"/>
    <lineage>
        <taxon>Bacteria</taxon>
        <taxon>Pseudomonadati</taxon>
        <taxon>Bacteroidota</taxon>
        <taxon>Flavobacteriia</taxon>
        <taxon>Flavobacteriales</taxon>
        <taxon>Weeksellaceae</taxon>
        <taxon>Faecalibacter</taxon>
    </lineage>
</organism>
<gene>
    <name evidence="2" type="ORF">J9309_10685</name>
</gene>
<evidence type="ECO:0000313" key="3">
    <source>
        <dbReference type="Proteomes" id="UP000672011"/>
    </source>
</evidence>
<reference evidence="3" key="2">
    <citation type="submission" date="2021-04" db="EMBL/GenBank/DDBJ databases">
        <title>Taxonomy of Flavobacteriaceae bacterium ZY171143.</title>
        <authorList>
            <person name="Li F."/>
        </authorList>
    </citation>
    <scope>NUCLEOTIDE SEQUENCE [LARGE SCALE GENOMIC DNA]</scope>
    <source>
        <strain evidence="3">ZY171143</strain>
    </source>
</reference>
<proteinExistence type="predicted"/>
<dbReference type="InterPro" id="IPR036761">
    <property type="entry name" value="TTHA0802/YceI-like_sf"/>
</dbReference>
<dbReference type="Pfam" id="PF04264">
    <property type="entry name" value="YceI"/>
    <property type="match status" value="1"/>
</dbReference>
<dbReference type="EMBL" id="CP072842">
    <property type="protein sequence ID" value="QTV05236.1"/>
    <property type="molecule type" value="Genomic_DNA"/>
</dbReference>
<reference evidence="2 3" key="1">
    <citation type="journal article" date="2021" name="Int. J. Syst. Evol. Microbiol.">
        <title>Faecalibacter bovis sp. nov., isolated from cow faeces.</title>
        <authorList>
            <person name="Li F."/>
            <person name="Zhao W."/>
            <person name="Hong Q."/>
            <person name="Shao Q."/>
            <person name="Song J."/>
            <person name="Yang S."/>
        </authorList>
    </citation>
    <scope>NUCLEOTIDE SEQUENCE [LARGE SCALE GENOMIC DNA]</scope>
    <source>
        <strain evidence="2 3">ZY171143</strain>
    </source>
</reference>
<dbReference type="PANTHER" id="PTHR34406:SF1">
    <property type="entry name" value="PROTEIN YCEI"/>
    <property type="match status" value="1"/>
</dbReference>
<dbReference type="SUPFAM" id="SSF101874">
    <property type="entry name" value="YceI-like"/>
    <property type="match status" value="1"/>
</dbReference>